<dbReference type="OrthoDB" id="536093at2759"/>
<comment type="caution">
    <text evidence="2">The sequence shown here is derived from an EMBL/GenBank/DDBJ whole genome shotgun (WGS) entry which is preliminary data.</text>
</comment>
<keyword evidence="3" id="KW-1185">Reference proteome</keyword>
<name>A0A7J7KHQ6_BUGNE</name>
<sequence>MSTITEVQPMETLQMKLPLGYQAIRTTPSAAARRQKIKLDPLRALEPARKKLTSIESQRVMCVLEDTKKKCDLVAALPHIMKNLEKFCSLTGQDVGECLGNHKKIYDRFVTLEQKVTELNLQNSKDNLKTEENTEKAPSPPDSRPPSRSLSSRGSGRFKCQTALHLYH</sequence>
<accession>A0A7J7KHQ6</accession>
<protein>
    <submittedName>
        <fullName evidence="2">IQCD</fullName>
    </submittedName>
</protein>
<reference evidence="2" key="1">
    <citation type="submission" date="2020-06" db="EMBL/GenBank/DDBJ databases">
        <title>Draft genome of Bugula neritina, a colonial animal packing powerful symbionts and potential medicines.</title>
        <authorList>
            <person name="Rayko M."/>
        </authorList>
    </citation>
    <scope>NUCLEOTIDE SEQUENCE [LARGE SCALE GENOMIC DNA]</scope>
    <source>
        <strain evidence="2">Kwan_BN1</strain>
    </source>
</reference>
<feature type="region of interest" description="Disordered" evidence="1">
    <location>
        <begin position="122"/>
        <end position="156"/>
    </location>
</feature>
<feature type="compositionally biased region" description="Low complexity" evidence="1">
    <location>
        <begin position="146"/>
        <end position="156"/>
    </location>
</feature>
<proteinExistence type="predicted"/>
<organism evidence="2 3">
    <name type="scientific">Bugula neritina</name>
    <name type="common">Brown bryozoan</name>
    <name type="synonym">Sertularia neritina</name>
    <dbReference type="NCBI Taxonomy" id="10212"/>
    <lineage>
        <taxon>Eukaryota</taxon>
        <taxon>Metazoa</taxon>
        <taxon>Spiralia</taxon>
        <taxon>Lophotrochozoa</taxon>
        <taxon>Bryozoa</taxon>
        <taxon>Gymnolaemata</taxon>
        <taxon>Cheilostomatida</taxon>
        <taxon>Flustrina</taxon>
        <taxon>Buguloidea</taxon>
        <taxon>Bugulidae</taxon>
        <taxon>Bugula</taxon>
    </lineage>
</organism>
<evidence type="ECO:0000256" key="1">
    <source>
        <dbReference type="SAM" id="MobiDB-lite"/>
    </source>
</evidence>
<dbReference type="EMBL" id="VXIV02000449">
    <property type="protein sequence ID" value="KAF6038200.1"/>
    <property type="molecule type" value="Genomic_DNA"/>
</dbReference>
<dbReference type="Proteomes" id="UP000593567">
    <property type="component" value="Unassembled WGS sequence"/>
</dbReference>
<gene>
    <name evidence="2" type="ORF">EB796_003496</name>
</gene>
<evidence type="ECO:0000313" key="3">
    <source>
        <dbReference type="Proteomes" id="UP000593567"/>
    </source>
</evidence>
<dbReference type="AlphaFoldDB" id="A0A7J7KHQ6"/>
<feature type="compositionally biased region" description="Basic and acidic residues" evidence="1">
    <location>
        <begin position="126"/>
        <end position="135"/>
    </location>
</feature>
<evidence type="ECO:0000313" key="2">
    <source>
        <dbReference type="EMBL" id="KAF6038200.1"/>
    </source>
</evidence>